<reference evidence="2" key="1">
    <citation type="submission" date="2024-07" db="EMBL/GenBank/DDBJ databases">
        <authorList>
            <person name="Bringhurst R.M."/>
            <person name="Homer T.E."/>
        </authorList>
    </citation>
    <scope>NUCLEOTIDE SEQUENCE</scope>
</reference>
<evidence type="ECO:0000256" key="1">
    <source>
        <dbReference type="SAM" id="MobiDB-lite"/>
    </source>
</evidence>
<proteinExistence type="predicted"/>
<feature type="region of interest" description="Disordered" evidence="1">
    <location>
        <begin position="1"/>
        <end position="21"/>
    </location>
</feature>
<accession>A0AB39CCZ7</accession>
<organism evidence="2">
    <name type="scientific">Pseudomonas phage RVTF4</name>
    <dbReference type="NCBI Taxonomy" id="3236931"/>
    <lineage>
        <taxon>Viruses</taxon>
    </lineage>
</organism>
<dbReference type="EMBL" id="PQ015378">
    <property type="protein sequence ID" value="XDJ14700.1"/>
    <property type="molecule type" value="Genomic_DNA"/>
</dbReference>
<name>A0AB39CCZ7_9VIRU</name>
<protein>
    <submittedName>
        <fullName evidence="2">Uncharacterized protein</fullName>
    </submittedName>
</protein>
<sequence>MQHTDQLDVAPTEQAATPQSADQLRIRNLETRVKFLEDSFQELVRLVQKSEATVAKKMLGAMSGAFHQISDQLALTARGPHPMQYFAKRVPEGTEQSVVVTRKGEQYDFATSVDPTKIENDGTEELAIMFKMRELLQDGETAWFHITLGEAKGGTGDGAADVPATPAS</sequence>
<evidence type="ECO:0000313" key="2">
    <source>
        <dbReference type="EMBL" id="XDJ14700.1"/>
    </source>
</evidence>